<dbReference type="EMBL" id="SHLA01000001">
    <property type="protein sequence ID" value="RZU63143.1"/>
    <property type="molecule type" value="Genomic_DNA"/>
</dbReference>
<protein>
    <submittedName>
        <fullName evidence="2">Uncharacterized protein</fullName>
    </submittedName>
</protein>
<organism evidence="2 3">
    <name type="scientific">Zhihengliuella halotolerans</name>
    <dbReference type="NCBI Taxonomy" id="370736"/>
    <lineage>
        <taxon>Bacteria</taxon>
        <taxon>Bacillati</taxon>
        <taxon>Actinomycetota</taxon>
        <taxon>Actinomycetes</taxon>
        <taxon>Micrococcales</taxon>
        <taxon>Micrococcaceae</taxon>
        <taxon>Zhihengliuella</taxon>
    </lineage>
</organism>
<comment type="caution">
    <text evidence="2">The sequence shown here is derived from an EMBL/GenBank/DDBJ whole genome shotgun (WGS) entry which is preliminary data.</text>
</comment>
<feature type="compositionally biased region" description="Low complexity" evidence="1">
    <location>
        <begin position="22"/>
        <end position="33"/>
    </location>
</feature>
<name>A0A4Q8AHA5_9MICC</name>
<evidence type="ECO:0000313" key="2">
    <source>
        <dbReference type="EMBL" id="RZU63143.1"/>
    </source>
</evidence>
<keyword evidence="3" id="KW-1185">Reference proteome</keyword>
<dbReference type="AlphaFoldDB" id="A0A4Q8AHA5"/>
<sequence>MNNMNQTQAIAADALGWGVPFTGATKTVTGTGTSKRRRPNNFTARLRSSRH</sequence>
<reference evidence="2 3" key="1">
    <citation type="submission" date="2019-02" db="EMBL/GenBank/DDBJ databases">
        <title>Sequencing the genomes of 1000 actinobacteria strains.</title>
        <authorList>
            <person name="Klenk H.-P."/>
        </authorList>
    </citation>
    <scope>NUCLEOTIDE SEQUENCE [LARGE SCALE GENOMIC DNA]</scope>
    <source>
        <strain evidence="2 3">DSM 17364</strain>
    </source>
</reference>
<evidence type="ECO:0000313" key="3">
    <source>
        <dbReference type="Proteomes" id="UP000292685"/>
    </source>
</evidence>
<gene>
    <name evidence="2" type="ORF">EV380_2752</name>
</gene>
<proteinExistence type="predicted"/>
<dbReference type="Proteomes" id="UP000292685">
    <property type="component" value="Unassembled WGS sequence"/>
</dbReference>
<accession>A0A4Q8AHA5</accession>
<feature type="region of interest" description="Disordered" evidence="1">
    <location>
        <begin position="21"/>
        <end position="51"/>
    </location>
</feature>
<dbReference type="RefSeq" id="WP_165391971.1">
    <property type="nucleotide sequence ID" value="NZ_SHLA01000001.1"/>
</dbReference>
<evidence type="ECO:0000256" key="1">
    <source>
        <dbReference type="SAM" id="MobiDB-lite"/>
    </source>
</evidence>